<evidence type="ECO:0000256" key="1">
    <source>
        <dbReference type="ARBA" id="ARBA00007369"/>
    </source>
</evidence>
<dbReference type="SMART" id="SM00003">
    <property type="entry name" value="NH"/>
    <property type="match status" value="1"/>
</dbReference>
<dbReference type="PROSITE" id="PS00264">
    <property type="entry name" value="NEUROHYPOPHYS_HORM"/>
    <property type="match status" value="1"/>
</dbReference>
<organism evidence="4 5">
    <name type="scientific">Scylla paramamosain</name>
    <name type="common">Mud crab</name>
    <dbReference type="NCBI Taxonomy" id="85552"/>
    <lineage>
        <taxon>Eukaryota</taxon>
        <taxon>Metazoa</taxon>
        <taxon>Ecdysozoa</taxon>
        <taxon>Arthropoda</taxon>
        <taxon>Crustacea</taxon>
        <taxon>Multicrustacea</taxon>
        <taxon>Malacostraca</taxon>
        <taxon>Eumalacostraca</taxon>
        <taxon>Eucarida</taxon>
        <taxon>Decapoda</taxon>
        <taxon>Pleocyemata</taxon>
        <taxon>Brachyura</taxon>
        <taxon>Eubrachyura</taxon>
        <taxon>Portunoidea</taxon>
        <taxon>Portunidae</taxon>
        <taxon>Portuninae</taxon>
        <taxon>Scylla</taxon>
    </lineage>
</organism>
<accession>A0AAW0UG24</accession>
<dbReference type="AlphaFoldDB" id="A0AAW0UG24"/>
<protein>
    <submittedName>
        <fullName evidence="4">Uncharacterized protein</fullName>
    </submittedName>
</protein>
<dbReference type="PANTHER" id="PTHR11681:SF5">
    <property type="entry name" value="ISOTOCIN"/>
    <property type="match status" value="1"/>
</dbReference>
<evidence type="ECO:0000256" key="3">
    <source>
        <dbReference type="ARBA" id="ARBA00023157"/>
    </source>
</evidence>
<dbReference type="GO" id="GO:0005615">
    <property type="term" value="C:extracellular space"/>
    <property type="evidence" value="ECO:0007669"/>
    <property type="project" value="TreeGrafter"/>
</dbReference>
<dbReference type="Pfam" id="PF00184">
    <property type="entry name" value="Hormone_5"/>
    <property type="match status" value="1"/>
</dbReference>
<keyword evidence="2" id="KW-0732">Signal</keyword>
<dbReference type="PANTHER" id="PTHR11681">
    <property type="entry name" value="NEUROPHYSIN"/>
    <property type="match status" value="1"/>
</dbReference>
<dbReference type="InterPro" id="IPR000981">
    <property type="entry name" value="Neurhyp_horm"/>
</dbReference>
<dbReference type="GO" id="GO:0030141">
    <property type="term" value="C:secretory granule"/>
    <property type="evidence" value="ECO:0007669"/>
    <property type="project" value="TreeGrafter"/>
</dbReference>
<gene>
    <name evidence="4" type="ORF">O3P69_004594</name>
</gene>
<reference evidence="4 5" key="1">
    <citation type="submission" date="2023-03" db="EMBL/GenBank/DDBJ databases">
        <title>High-quality genome of Scylla paramamosain provides insights in environmental adaptation.</title>
        <authorList>
            <person name="Zhang L."/>
        </authorList>
    </citation>
    <scope>NUCLEOTIDE SEQUENCE [LARGE SCALE GENOMIC DNA]</scope>
    <source>
        <strain evidence="4">LZ_2023a</strain>
        <tissue evidence="4">Muscle</tissue>
    </source>
</reference>
<dbReference type="Gene3D" id="2.60.9.10">
    <property type="entry name" value="Neurohypophysial hormone domain"/>
    <property type="match status" value="1"/>
</dbReference>
<proteinExistence type="inferred from homology"/>
<dbReference type="EMBL" id="JARAKH010000013">
    <property type="protein sequence ID" value="KAK8397896.1"/>
    <property type="molecule type" value="Genomic_DNA"/>
</dbReference>
<sequence length="287" mass="31137">MAVVNIKLVPGRAQPSSHPSESYCVDTAQIAAVQTEVRDGAIRWSCRMTSSKDWLEKWNKMRRGHGTYYRKTHSTLTSISITLHVDMRPMVYKSAGRHAVPLHSHLLSRHHNPPDTTCPTHRQSTAAAGMQSGVAVTVVVTLLVGGAAACFITNCPPGGKRSGGLMSTLGRARTCASCGPGLLGRCVGPDICCGARIGCFLGSRETRMCRTENMVPITCYNSDLKPCGRMQEGRCGAPGICCTENKCEMNDDCVAEDTQGEEVEESQRGGRPRLDLLAAARDRWEEQ</sequence>
<dbReference type="SUPFAM" id="SSF49606">
    <property type="entry name" value="Neurophysin II"/>
    <property type="match status" value="1"/>
</dbReference>
<keyword evidence="5" id="KW-1185">Reference proteome</keyword>
<dbReference type="InterPro" id="IPR022423">
    <property type="entry name" value="Neurohypophysial_hormone_CS"/>
</dbReference>
<dbReference type="GO" id="GO:0005185">
    <property type="term" value="F:neurohypophyseal hormone activity"/>
    <property type="evidence" value="ECO:0007669"/>
    <property type="project" value="InterPro"/>
</dbReference>
<dbReference type="InterPro" id="IPR036387">
    <property type="entry name" value="Neurhyp_horm_dom_sf"/>
</dbReference>
<evidence type="ECO:0000313" key="4">
    <source>
        <dbReference type="EMBL" id="KAK8397896.1"/>
    </source>
</evidence>
<evidence type="ECO:0000313" key="5">
    <source>
        <dbReference type="Proteomes" id="UP001487740"/>
    </source>
</evidence>
<dbReference type="PRINTS" id="PR00831">
    <property type="entry name" value="NEUROPHYSIN"/>
</dbReference>
<keyword evidence="3" id="KW-1015">Disulfide bond</keyword>
<dbReference type="Proteomes" id="UP001487740">
    <property type="component" value="Unassembled WGS sequence"/>
</dbReference>
<name>A0AAW0UG24_SCYPA</name>
<comment type="similarity">
    <text evidence="1">Belongs to the vasopressin/oxytocin family.</text>
</comment>
<comment type="caution">
    <text evidence="4">The sequence shown here is derived from an EMBL/GenBank/DDBJ whole genome shotgun (WGS) entry which is preliminary data.</text>
</comment>
<evidence type="ECO:0000256" key="2">
    <source>
        <dbReference type="ARBA" id="ARBA00022729"/>
    </source>
</evidence>